<dbReference type="EMBL" id="CP001351">
    <property type="protein sequence ID" value="ACL62857.1"/>
    <property type="molecule type" value="Genomic_DNA"/>
</dbReference>
<keyword evidence="3" id="KW-1185">Reference proteome</keyword>
<feature type="compositionally biased region" description="Polar residues" evidence="1">
    <location>
        <begin position="30"/>
        <end position="46"/>
    </location>
</feature>
<sequence length="46" mass="5096">MKSMSEMTHDITDSVKKMVGRLTGRGDHNTYANKPSGQASKLTEKK</sequence>
<reference evidence="3" key="1">
    <citation type="submission" date="2009-01" db="EMBL/GenBank/DDBJ databases">
        <title>Complete sequence of plasmid 2 of Methylobacterium nodulans ORS 2060.</title>
        <authorList>
            <consortium name="US DOE Joint Genome Institute"/>
            <person name="Lucas S."/>
            <person name="Copeland A."/>
            <person name="Lapidus A."/>
            <person name="Glavina del Rio T."/>
            <person name="Dalin E."/>
            <person name="Tice H."/>
            <person name="Bruce D."/>
            <person name="Goodwin L."/>
            <person name="Pitluck S."/>
            <person name="Sims D."/>
            <person name="Brettin T."/>
            <person name="Detter J.C."/>
            <person name="Han C."/>
            <person name="Larimer F."/>
            <person name="Land M."/>
            <person name="Hauser L."/>
            <person name="Kyrpides N."/>
            <person name="Ivanova N."/>
            <person name="Marx C.J."/>
            <person name="Richardson P."/>
        </authorList>
    </citation>
    <scope>NUCLEOTIDE SEQUENCE [LARGE SCALE GENOMIC DNA]</scope>
    <source>
        <strain evidence="3">LMG 21967 / CNCM I-2342 / ORS 2060</strain>
        <plasmid evidence="3">Plasmid pMNOD02</plasmid>
    </source>
</reference>
<evidence type="ECO:0000256" key="1">
    <source>
        <dbReference type="SAM" id="MobiDB-lite"/>
    </source>
</evidence>
<feature type="region of interest" description="Disordered" evidence="1">
    <location>
        <begin position="1"/>
        <end position="46"/>
    </location>
</feature>
<geneLocation type="plasmid" evidence="2 3">
    <name>pMNOD02</name>
</geneLocation>
<name>B8IXM5_METNO</name>
<dbReference type="KEGG" id="mno:Mnod_7828"/>
<accession>B8IXM5</accession>
<evidence type="ECO:0000313" key="2">
    <source>
        <dbReference type="EMBL" id="ACL62857.1"/>
    </source>
</evidence>
<dbReference type="AlphaFoldDB" id="B8IXM5"/>
<evidence type="ECO:0000313" key="3">
    <source>
        <dbReference type="Proteomes" id="UP000008207"/>
    </source>
</evidence>
<feature type="compositionally biased region" description="Basic and acidic residues" evidence="1">
    <location>
        <begin position="7"/>
        <end position="16"/>
    </location>
</feature>
<dbReference type="HOGENOM" id="CLU_3185715_0_0_5"/>
<gene>
    <name evidence="2" type="ordered locus">Mnod_7828</name>
</gene>
<organism evidence="2 3">
    <name type="scientific">Methylobacterium nodulans (strain LMG 21967 / CNCM I-2342 / ORS 2060)</name>
    <dbReference type="NCBI Taxonomy" id="460265"/>
    <lineage>
        <taxon>Bacteria</taxon>
        <taxon>Pseudomonadati</taxon>
        <taxon>Pseudomonadota</taxon>
        <taxon>Alphaproteobacteria</taxon>
        <taxon>Hyphomicrobiales</taxon>
        <taxon>Methylobacteriaceae</taxon>
        <taxon>Methylobacterium</taxon>
    </lineage>
</organism>
<proteinExistence type="predicted"/>
<protein>
    <submittedName>
        <fullName evidence="2">Uncharacterized protein</fullName>
    </submittedName>
</protein>
<dbReference type="Proteomes" id="UP000008207">
    <property type="component" value="Plasmid pMNOD02"/>
</dbReference>
<keyword evidence="2" id="KW-0614">Plasmid</keyword>